<evidence type="ECO:0000313" key="5">
    <source>
        <dbReference type="Proteomes" id="UP001595583"/>
    </source>
</evidence>
<feature type="chain" id="PRO_5047499565" evidence="2">
    <location>
        <begin position="21"/>
        <end position="156"/>
    </location>
</feature>
<protein>
    <submittedName>
        <fullName evidence="4">PRC-barrel domain-containing protein</fullName>
    </submittedName>
</protein>
<dbReference type="RefSeq" id="WP_378217946.1">
    <property type="nucleotide sequence ID" value="NZ_JBHRTK010000001.1"/>
</dbReference>
<dbReference type="SUPFAM" id="SSF50346">
    <property type="entry name" value="PRC-barrel domain"/>
    <property type="match status" value="1"/>
</dbReference>
<feature type="domain" description="PRC-barrel" evidence="3">
    <location>
        <begin position="64"/>
        <end position="116"/>
    </location>
</feature>
<accession>A0ABV7K3K0</accession>
<comment type="caution">
    <text evidence="4">The sequence shown here is derived from an EMBL/GenBank/DDBJ whole genome shotgun (WGS) entry which is preliminary data.</text>
</comment>
<feature type="region of interest" description="Disordered" evidence="1">
    <location>
        <begin position="21"/>
        <end position="55"/>
    </location>
</feature>
<feature type="signal peptide" evidence="2">
    <location>
        <begin position="1"/>
        <end position="20"/>
    </location>
</feature>
<dbReference type="InterPro" id="IPR011033">
    <property type="entry name" value="PRC_barrel-like_sf"/>
</dbReference>
<dbReference type="PANTHER" id="PTHR36505">
    <property type="entry name" value="BLR1072 PROTEIN"/>
    <property type="match status" value="1"/>
</dbReference>
<keyword evidence="5" id="KW-1185">Reference proteome</keyword>
<name>A0ABV7K3K0_9HYPH</name>
<proteinExistence type="predicted"/>
<dbReference type="PANTHER" id="PTHR36505:SF1">
    <property type="entry name" value="BLR1072 PROTEIN"/>
    <property type="match status" value="1"/>
</dbReference>
<dbReference type="Gene3D" id="2.30.30.240">
    <property type="entry name" value="PRC-barrel domain"/>
    <property type="match status" value="1"/>
</dbReference>
<sequence length="156" mass="16435">MKKVLIALGIASLIASPAVAQTATTPETNTQKPATTTDTQAPAEAPAATTTSTETFVTAQPTDVLSSNLVGLNITNANDEDVGEIKDIVISGDKLAGYIVSVGGFLGMGERYVVVAPSAIQITYAENDKKWAAKMETTKDQLKAAPEFKYEGRWAK</sequence>
<dbReference type="Proteomes" id="UP001595583">
    <property type="component" value="Unassembled WGS sequence"/>
</dbReference>
<reference evidence="5" key="1">
    <citation type="journal article" date="2019" name="Int. J. Syst. Evol. Microbiol.">
        <title>The Global Catalogue of Microorganisms (GCM) 10K type strain sequencing project: providing services to taxonomists for standard genome sequencing and annotation.</title>
        <authorList>
            <consortium name="The Broad Institute Genomics Platform"/>
            <consortium name="The Broad Institute Genome Sequencing Center for Infectious Disease"/>
            <person name="Wu L."/>
            <person name="Ma J."/>
        </authorList>
    </citation>
    <scope>NUCLEOTIDE SEQUENCE [LARGE SCALE GENOMIC DNA]</scope>
    <source>
        <strain evidence="5">KCTC 52165</strain>
    </source>
</reference>
<organism evidence="4 5">
    <name type="scientific">Aquamicrobium soli</name>
    <dbReference type="NCBI Taxonomy" id="1811518"/>
    <lineage>
        <taxon>Bacteria</taxon>
        <taxon>Pseudomonadati</taxon>
        <taxon>Pseudomonadota</taxon>
        <taxon>Alphaproteobacteria</taxon>
        <taxon>Hyphomicrobiales</taxon>
        <taxon>Phyllobacteriaceae</taxon>
        <taxon>Aquamicrobium</taxon>
    </lineage>
</organism>
<keyword evidence="2" id="KW-0732">Signal</keyword>
<evidence type="ECO:0000256" key="2">
    <source>
        <dbReference type="SAM" id="SignalP"/>
    </source>
</evidence>
<feature type="compositionally biased region" description="Low complexity" evidence="1">
    <location>
        <begin position="28"/>
        <end position="55"/>
    </location>
</feature>
<dbReference type="EMBL" id="JBHRTK010000001">
    <property type="protein sequence ID" value="MFC3204979.1"/>
    <property type="molecule type" value="Genomic_DNA"/>
</dbReference>
<evidence type="ECO:0000259" key="3">
    <source>
        <dbReference type="Pfam" id="PF05239"/>
    </source>
</evidence>
<dbReference type="Pfam" id="PF05239">
    <property type="entry name" value="PRC"/>
    <property type="match status" value="1"/>
</dbReference>
<dbReference type="InterPro" id="IPR027275">
    <property type="entry name" value="PRC-brl_dom"/>
</dbReference>
<evidence type="ECO:0000256" key="1">
    <source>
        <dbReference type="SAM" id="MobiDB-lite"/>
    </source>
</evidence>
<gene>
    <name evidence="4" type="ORF">ACFOHJ_02035</name>
</gene>
<evidence type="ECO:0000313" key="4">
    <source>
        <dbReference type="EMBL" id="MFC3204979.1"/>
    </source>
</evidence>